<keyword evidence="5" id="KW-1185">Reference proteome</keyword>
<evidence type="ECO:0000259" key="3">
    <source>
        <dbReference type="Pfam" id="PF01370"/>
    </source>
</evidence>
<proteinExistence type="inferred from homology"/>
<dbReference type="FunFam" id="3.40.50.720:FF:000426">
    <property type="entry name" value="Aldehyde reductase 2"/>
    <property type="match status" value="1"/>
</dbReference>
<dbReference type="GO" id="GO:0016616">
    <property type="term" value="F:oxidoreductase activity, acting on the CH-OH group of donors, NAD or NADP as acceptor"/>
    <property type="evidence" value="ECO:0007669"/>
    <property type="project" value="TreeGrafter"/>
</dbReference>
<gene>
    <name evidence="4" type="ORF">B0J15DRAFT_598970</name>
</gene>
<evidence type="ECO:0000256" key="2">
    <source>
        <dbReference type="ARBA" id="ARBA00023445"/>
    </source>
</evidence>
<evidence type="ECO:0000313" key="5">
    <source>
        <dbReference type="Proteomes" id="UP000736672"/>
    </source>
</evidence>
<dbReference type="EMBL" id="JAGTJS010000025">
    <property type="protein sequence ID" value="KAH7234589.1"/>
    <property type="molecule type" value="Genomic_DNA"/>
</dbReference>
<dbReference type="PANTHER" id="PTHR10366">
    <property type="entry name" value="NAD DEPENDENT EPIMERASE/DEHYDRATASE"/>
    <property type="match status" value="1"/>
</dbReference>
<evidence type="ECO:0000256" key="1">
    <source>
        <dbReference type="ARBA" id="ARBA00023002"/>
    </source>
</evidence>
<dbReference type="Proteomes" id="UP000736672">
    <property type="component" value="Unassembled WGS sequence"/>
</dbReference>
<organism evidence="4 5">
    <name type="scientific">Fusarium solani</name>
    <name type="common">Filamentous fungus</name>
    <dbReference type="NCBI Taxonomy" id="169388"/>
    <lineage>
        <taxon>Eukaryota</taxon>
        <taxon>Fungi</taxon>
        <taxon>Dikarya</taxon>
        <taxon>Ascomycota</taxon>
        <taxon>Pezizomycotina</taxon>
        <taxon>Sordariomycetes</taxon>
        <taxon>Hypocreomycetidae</taxon>
        <taxon>Hypocreales</taxon>
        <taxon>Nectriaceae</taxon>
        <taxon>Fusarium</taxon>
        <taxon>Fusarium solani species complex</taxon>
    </lineage>
</organism>
<dbReference type="InterPro" id="IPR001509">
    <property type="entry name" value="Epimerase_deHydtase"/>
</dbReference>
<comment type="similarity">
    <text evidence="2">Belongs to the NAD(P)-dependent epimerase/dehydratase family. Dihydroflavonol-4-reductase subfamily.</text>
</comment>
<dbReference type="InterPro" id="IPR036291">
    <property type="entry name" value="NAD(P)-bd_dom_sf"/>
</dbReference>
<dbReference type="SUPFAM" id="SSF51735">
    <property type="entry name" value="NAD(P)-binding Rossmann-fold domains"/>
    <property type="match status" value="1"/>
</dbReference>
<dbReference type="PANTHER" id="PTHR10366:SF562">
    <property type="entry name" value="ALDEHYDE REDUCTASE II (AFU_ORTHOLOGUE AFUA_1G11360)"/>
    <property type="match status" value="1"/>
</dbReference>
<dbReference type="OrthoDB" id="2735536at2759"/>
<accession>A0A9P9G7Q8</accession>
<comment type="caution">
    <text evidence="4">The sequence shown here is derived from an EMBL/GenBank/DDBJ whole genome shotgun (WGS) entry which is preliminary data.</text>
</comment>
<feature type="domain" description="NAD-dependent epimerase/dehydratase" evidence="3">
    <location>
        <begin position="14"/>
        <end position="195"/>
    </location>
</feature>
<dbReference type="Pfam" id="PF01370">
    <property type="entry name" value="Epimerase"/>
    <property type="match status" value="1"/>
</dbReference>
<dbReference type="AlphaFoldDB" id="A0A9P9G7Q8"/>
<dbReference type="InterPro" id="IPR050425">
    <property type="entry name" value="NAD(P)_dehydrat-like"/>
</dbReference>
<keyword evidence="1" id="KW-0560">Oxidoreductase</keyword>
<reference evidence="4" key="1">
    <citation type="journal article" date="2021" name="Nat. Commun.">
        <title>Genetic determinants of endophytism in the Arabidopsis root mycobiome.</title>
        <authorList>
            <person name="Mesny F."/>
            <person name="Miyauchi S."/>
            <person name="Thiergart T."/>
            <person name="Pickel B."/>
            <person name="Atanasova L."/>
            <person name="Karlsson M."/>
            <person name="Huettel B."/>
            <person name="Barry K.W."/>
            <person name="Haridas S."/>
            <person name="Chen C."/>
            <person name="Bauer D."/>
            <person name="Andreopoulos W."/>
            <person name="Pangilinan J."/>
            <person name="LaButti K."/>
            <person name="Riley R."/>
            <person name="Lipzen A."/>
            <person name="Clum A."/>
            <person name="Drula E."/>
            <person name="Henrissat B."/>
            <person name="Kohler A."/>
            <person name="Grigoriev I.V."/>
            <person name="Martin F.M."/>
            <person name="Hacquard S."/>
        </authorList>
    </citation>
    <scope>NUCLEOTIDE SEQUENCE</scope>
    <source>
        <strain evidence="4">FSSC 5 MPI-SDFR-AT-0091</strain>
    </source>
</reference>
<sequence length="370" mass="40533">MSTIKFAIPKGSTVLVTGASGLVGSHVADQFLQFGYKVRGTARNTKKSAWLSDVFDKKYGTGQFELLSIPDMSADDAFTEAVKGVSAVAHVASVMTFHPDPNKVIPTVIAGAVNALKAAFAEPSVKRFVYTSSSTAALLPKPNVPGIVETENTWNDEAVKLAWSFTAYSAEQANLTYAASKTQAEQGVWKFYNENKHKRPDLVVNTVLPDCNFGKSLDVVNQGHPSTSGLLVFLWQNQNLEILKQFDPRHFVDVQDTGILHVAAAVHPDVKDERIFAFAEPFNWDKVLDILRKQNPDVNFIDNFQSDQDLSEIKPKARAEQLLRDLGRPGWTSLEDGILLNTEDLRQGGVGWSPMAGNLAMSLDAIRGAN</sequence>
<dbReference type="Gene3D" id="3.40.50.720">
    <property type="entry name" value="NAD(P)-binding Rossmann-like Domain"/>
    <property type="match status" value="1"/>
</dbReference>
<protein>
    <recommendedName>
        <fullName evidence="3">NAD-dependent epimerase/dehydratase domain-containing protein</fullName>
    </recommendedName>
</protein>
<name>A0A9P9G7Q8_FUSSL</name>
<evidence type="ECO:0000313" key="4">
    <source>
        <dbReference type="EMBL" id="KAH7234589.1"/>
    </source>
</evidence>